<evidence type="ECO:0000256" key="3">
    <source>
        <dbReference type="ARBA" id="ARBA00022801"/>
    </source>
</evidence>
<evidence type="ECO:0000313" key="7">
    <source>
        <dbReference type="EMBL" id="GAT71103.1"/>
    </source>
</evidence>
<accession>A0A161MFE7</accession>
<dbReference type="Pfam" id="PF00413">
    <property type="entry name" value="Peptidase_M10"/>
    <property type="match status" value="1"/>
</dbReference>
<comment type="caution">
    <text evidence="7">The sequence shown here is derived from an EMBL/GenBank/DDBJ whole genome shotgun (WGS) entry which is preliminary data.</text>
</comment>
<feature type="compositionally biased region" description="Low complexity" evidence="5">
    <location>
        <begin position="53"/>
        <end position="64"/>
    </location>
</feature>
<evidence type="ECO:0000256" key="1">
    <source>
        <dbReference type="ARBA" id="ARBA00022670"/>
    </source>
</evidence>
<protein>
    <submittedName>
        <fullName evidence="7">Peptidase M10</fullName>
    </submittedName>
</protein>
<dbReference type="OrthoDB" id="3691947at2"/>
<evidence type="ECO:0000313" key="8">
    <source>
        <dbReference type="Proteomes" id="UP000077701"/>
    </source>
</evidence>
<reference evidence="8" key="2">
    <citation type="submission" date="2016-04" db="EMBL/GenBank/DDBJ databases">
        <title>Planomonospora sphaerica JCM9374 whole genome shotgun sequence.</title>
        <authorList>
            <person name="Suzuki T."/>
            <person name="Dohra H."/>
            <person name="Kodani S."/>
        </authorList>
    </citation>
    <scope>NUCLEOTIDE SEQUENCE [LARGE SCALE GENOMIC DNA]</scope>
    <source>
        <strain evidence="8">JCM 9374</strain>
    </source>
</reference>
<evidence type="ECO:0000259" key="6">
    <source>
        <dbReference type="Pfam" id="PF00413"/>
    </source>
</evidence>
<dbReference type="InterPro" id="IPR001818">
    <property type="entry name" value="Pept_M10_metallopeptidase"/>
</dbReference>
<dbReference type="Gene3D" id="3.40.390.10">
    <property type="entry name" value="Collagenase (Catalytic Domain)"/>
    <property type="match status" value="1"/>
</dbReference>
<keyword evidence="8" id="KW-1185">Reference proteome</keyword>
<reference evidence="7 8" key="1">
    <citation type="journal article" date="2016" name="Genome Announc.">
        <title>Draft Genome Sequence of Planomonospora sphaerica JCM9374, a Rare Actinomycete.</title>
        <authorList>
            <person name="Dohra H."/>
            <person name="Suzuki T."/>
            <person name="Inoue Y."/>
            <person name="Kodani S."/>
        </authorList>
    </citation>
    <scope>NUCLEOTIDE SEQUENCE [LARGE SCALE GENOMIC DNA]</scope>
    <source>
        <strain evidence="7 8">JCM 9374</strain>
    </source>
</reference>
<keyword evidence="4" id="KW-0862">Zinc</keyword>
<dbReference type="GO" id="GO:0004222">
    <property type="term" value="F:metalloendopeptidase activity"/>
    <property type="evidence" value="ECO:0007669"/>
    <property type="project" value="InterPro"/>
</dbReference>
<evidence type="ECO:0000256" key="2">
    <source>
        <dbReference type="ARBA" id="ARBA00022723"/>
    </source>
</evidence>
<sequence>MRGRPGQVMPAVFALATAFVVLVVSVLSTVAELRPRAAAPAPGTGSAVTEASAAGTAPEDAPGDGPDGPDGLQVTMDVLYAGGPAAEAAEGTAGGSAAETAGEAVPGGGVPSAAKASRAAASASRAQCRDTAYALAGWRVKGTAGWYYNSSGAPSAVSRTALSAIASAARSLVGASNQCGLPAPFKAGQKYLGATKRTAAVSTSSRTSCGTEDGHSVVAWKRLGSTALAVTCTWTRSGQVVSSDIVINTRYRWHTSRPSRCTSSFDLASVLTHEWGHAFGLTHVSPSKHGTQVMASTIPACSSVRTLGAGDHRAMRRLYGVR</sequence>
<dbReference type="AlphaFoldDB" id="A0A161MFE7"/>
<dbReference type="SUPFAM" id="SSF55486">
    <property type="entry name" value="Metalloproteases ('zincins'), catalytic domain"/>
    <property type="match status" value="1"/>
</dbReference>
<feature type="domain" description="Peptidase M10 metallopeptidase" evidence="6">
    <location>
        <begin position="238"/>
        <end position="320"/>
    </location>
</feature>
<dbReference type="EMBL" id="BDCX01000022">
    <property type="protein sequence ID" value="GAT71103.1"/>
    <property type="molecule type" value="Genomic_DNA"/>
</dbReference>
<keyword evidence="2" id="KW-0479">Metal-binding</keyword>
<dbReference type="RefSeq" id="WP_153054634.1">
    <property type="nucleotide sequence ID" value="NZ_BDCX01000022.1"/>
</dbReference>
<dbReference type="GO" id="GO:0006508">
    <property type="term" value="P:proteolysis"/>
    <property type="evidence" value="ECO:0007669"/>
    <property type="project" value="UniProtKB-KW"/>
</dbReference>
<feature type="region of interest" description="Disordered" evidence="5">
    <location>
        <begin position="89"/>
        <end position="112"/>
    </location>
</feature>
<feature type="region of interest" description="Disordered" evidence="5">
    <location>
        <begin position="36"/>
        <end position="74"/>
    </location>
</feature>
<proteinExistence type="predicted"/>
<evidence type="ECO:0000256" key="5">
    <source>
        <dbReference type="SAM" id="MobiDB-lite"/>
    </source>
</evidence>
<dbReference type="Proteomes" id="UP000077701">
    <property type="component" value="Unassembled WGS sequence"/>
</dbReference>
<dbReference type="GO" id="GO:0031012">
    <property type="term" value="C:extracellular matrix"/>
    <property type="evidence" value="ECO:0007669"/>
    <property type="project" value="InterPro"/>
</dbReference>
<gene>
    <name evidence="7" type="ORF">PS9374_06794</name>
</gene>
<feature type="compositionally biased region" description="Low complexity" evidence="5">
    <location>
        <begin position="89"/>
        <end position="104"/>
    </location>
</feature>
<organism evidence="7 8">
    <name type="scientific">Planomonospora sphaerica</name>
    <dbReference type="NCBI Taxonomy" id="161355"/>
    <lineage>
        <taxon>Bacteria</taxon>
        <taxon>Bacillati</taxon>
        <taxon>Actinomycetota</taxon>
        <taxon>Actinomycetes</taxon>
        <taxon>Streptosporangiales</taxon>
        <taxon>Streptosporangiaceae</taxon>
        <taxon>Planomonospora</taxon>
    </lineage>
</organism>
<keyword evidence="3" id="KW-0378">Hydrolase</keyword>
<dbReference type="InterPro" id="IPR024079">
    <property type="entry name" value="MetalloPept_cat_dom_sf"/>
</dbReference>
<keyword evidence="1" id="KW-0645">Protease</keyword>
<evidence type="ECO:0000256" key="4">
    <source>
        <dbReference type="ARBA" id="ARBA00022833"/>
    </source>
</evidence>
<dbReference type="STRING" id="161355.PS9374_06794"/>
<dbReference type="GO" id="GO:0008270">
    <property type="term" value="F:zinc ion binding"/>
    <property type="evidence" value="ECO:0007669"/>
    <property type="project" value="InterPro"/>
</dbReference>
<name>A0A161MFE7_9ACTN</name>